<dbReference type="InterPro" id="IPR016181">
    <property type="entry name" value="Acyl_CoA_acyltransferase"/>
</dbReference>
<dbReference type="PANTHER" id="PTHR43441:SF2">
    <property type="entry name" value="FAMILY ACETYLTRANSFERASE, PUTATIVE (AFU_ORTHOLOGUE AFUA_7G00850)-RELATED"/>
    <property type="match status" value="1"/>
</dbReference>
<name>A0A087M0A0_9HYPH</name>
<protein>
    <submittedName>
        <fullName evidence="2">GCN5 family acetyltransferase</fullName>
    </submittedName>
</protein>
<sequence>MSVKPAKSAPQRIVLEGRYVRLEPLDQHHAADLFAVSTMDGGAERYRWLFSHAPTSVADMEARIDEANAGTDPAYVAIVDKASGKALGQQGWMRIRPEHGSIEIGGVYWGLPMARTQMATEALYLFARHAFDDLGYRRFEWKCNDRNEPSKAAATRFGFQFEGVFRQDMIIKGESRDTAWFSIVDGEWPALREEYERWLSPDNFDAAGQQKTKLAVR</sequence>
<dbReference type="GO" id="GO:0008999">
    <property type="term" value="F:protein-N-terminal-alanine acetyltransferase activity"/>
    <property type="evidence" value="ECO:0007669"/>
    <property type="project" value="TreeGrafter"/>
</dbReference>
<evidence type="ECO:0000259" key="1">
    <source>
        <dbReference type="Pfam" id="PF13302"/>
    </source>
</evidence>
<gene>
    <name evidence="2" type="ORF">JP75_15235</name>
</gene>
<accession>A0A087M0A0</accession>
<dbReference type="Gene3D" id="3.40.630.30">
    <property type="match status" value="1"/>
</dbReference>
<dbReference type="STRING" id="46914.JP75_15235"/>
<reference evidence="2 3" key="1">
    <citation type="submission" date="2014-08" db="EMBL/GenBank/DDBJ databases">
        <authorList>
            <person name="Hassan Y.I."/>
            <person name="Lepp D."/>
            <person name="Zhou T."/>
        </authorList>
    </citation>
    <scope>NUCLEOTIDE SEQUENCE [LARGE SCALE GENOMIC DNA]</scope>
    <source>
        <strain evidence="2 3">IFO13584</strain>
    </source>
</reference>
<dbReference type="PANTHER" id="PTHR43441">
    <property type="entry name" value="RIBOSOMAL-PROTEIN-SERINE ACETYLTRANSFERASE"/>
    <property type="match status" value="1"/>
</dbReference>
<organism evidence="2 3">
    <name type="scientific">Devosia riboflavina</name>
    <dbReference type="NCBI Taxonomy" id="46914"/>
    <lineage>
        <taxon>Bacteria</taxon>
        <taxon>Pseudomonadati</taxon>
        <taxon>Pseudomonadota</taxon>
        <taxon>Alphaproteobacteria</taxon>
        <taxon>Hyphomicrobiales</taxon>
        <taxon>Devosiaceae</taxon>
        <taxon>Devosia</taxon>
    </lineage>
</organism>
<dbReference type="Proteomes" id="UP000028981">
    <property type="component" value="Unassembled WGS sequence"/>
</dbReference>
<evidence type="ECO:0000313" key="2">
    <source>
        <dbReference type="EMBL" id="KFL30303.1"/>
    </source>
</evidence>
<dbReference type="EMBL" id="JQGC01000014">
    <property type="protein sequence ID" value="KFL30303.1"/>
    <property type="molecule type" value="Genomic_DNA"/>
</dbReference>
<keyword evidence="2" id="KW-0808">Transferase</keyword>
<proteinExistence type="predicted"/>
<dbReference type="SUPFAM" id="SSF55729">
    <property type="entry name" value="Acyl-CoA N-acyltransferases (Nat)"/>
    <property type="match status" value="1"/>
</dbReference>
<feature type="domain" description="N-acetyltransferase" evidence="1">
    <location>
        <begin position="21"/>
        <end position="160"/>
    </location>
</feature>
<comment type="caution">
    <text evidence="2">The sequence shown here is derived from an EMBL/GenBank/DDBJ whole genome shotgun (WGS) entry which is preliminary data.</text>
</comment>
<keyword evidence="3" id="KW-1185">Reference proteome</keyword>
<dbReference type="InterPro" id="IPR051908">
    <property type="entry name" value="Ribosomal_N-acetyltransferase"/>
</dbReference>
<evidence type="ECO:0000313" key="3">
    <source>
        <dbReference type="Proteomes" id="UP000028981"/>
    </source>
</evidence>
<dbReference type="FunFam" id="3.40.630.30:FF:000047">
    <property type="entry name" value="Acetyltransferase, GNAT family"/>
    <property type="match status" value="1"/>
</dbReference>
<dbReference type="InterPro" id="IPR000182">
    <property type="entry name" value="GNAT_dom"/>
</dbReference>
<dbReference type="AlphaFoldDB" id="A0A087M0A0"/>
<dbReference type="Pfam" id="PF13302">
    <property type="entry name" value="Acetyltransf_3"/>
    <property type="match status" value="1"/>
</dbReference>
<dbReference type="RefSeq" id="WP_035084342.1">
    <property type="nucleotide sequence ID" value="NZ_JQGC01000014.1"/>
</dbReference>
<dbReference type="OrthoDB" id="5295305at2"/>
<dbReference type="GO" id="GO:1990189">
    <property type="term" value="F:protein N-terminal-serine acetyltransferase activity"/>
    <property type="evidence" value="ECO:0007669"/>
    <property type="project" value="TreeGrafter"/>
</dbReference>